<sequence length="80" mass="9083">MKKKLCILWLICSATAQADVLPKWLGKVDMLVSQQKLATSYPQYSTINEALAAASITPTKHQRIYIRQAKKRYMQRGQAS</sequence>
<comment type="caution">
    <text evidence="2">The sequence shown here is derived from an EMBL/GenBank/DDBJ whole genome shotgun (WGS) entry which is preliminary data.</text>
</comment>
<protein>
    <submittedName>
        <fullName evidence="2">Uncharacterized protein</fullName>
    </submittedName>
</protein>
<dbReference type="OrthoDB" id="191551at2"/>
<feature type="chain" id="PRO_5007550163" evidence="1">
    <location>
        <begin position="19"/>
        <end position="80"/>
    </location>
</feature>
<gene>
    <name evidence="2" type="ORF">AX660_01610</name>
</gene>
<evidence type="ECO:0000256" key="1">
    <source>
        <dbReference type="SAM" id="SignalP"/>
    </source>
</evidence>
<dbReference type="Proteomes" id="UP000070299">
    <property type="component" value="Unassembled WGS sequence"/>
</dbReference>
<name>A0A148KLG7_9ALTE</name>
<reference evidence="3" key="1">
    <citation type="submission" date="2016-02" db="EMBL/GenBank/DDBJ databases">
        <authorList>
            <person name="Schultz-Johansen M."/>
            <person name="Glaring M.A."/>
            <person name="Bech P.K."/>
            <person name="Stougaard P."/>
        </authorList>
    </citation>
    <scope>NUCLEOTIDE SEQUENCE [LARGE SCALE GENOMIC DNA]</scope>
    <source>
        <strain evidence="3">S66</strain>
    </source>
</reference>
<dbReference type="AlphaFoldDB" id="A0A148KLG7"/>
<keyword evidence="1" id="KW-0732">Signal</keyword>
<dbReference type="STRING" id="1799789.AX660_01610"/>
<accession>A0A148KLG7</accession>
<organism evidence="2 3">
    <name type="scientific">Paraglaciecola hydrolytica</name>
    <dbReference type="NCBI Taxonomy" id="1799789"/>
    <lineage>
        <taxon>Bacteria</taxon>
        <taxon>Pseudomonadati</taxon>
        <taxon>Pseudomonadota</taxon>
        <taxon>Gammaproteobacteria</taxon>
        <taxon>Alteromonadales</taxon>
        <taxon>Alteromonadaceae</taxon>
        <taxon>Paraglaciecola</taxon>
    </lineage>
</organism>
<evidence type="ECO:0000313" key="2">
    <source>
        <dbReference type="EMBL" id="KXI27111.1"/>
    </source>
</evidence>
<dbReference type="EMBL" id="LSNE01000015">
    <property type="protein sequence ID" value="KXI27111.1"/>
    <property type="molecule type" value="Genomic_DNA"/>
</dbReference>
<feature type="signal peptide" evidence="1">
    <location>
        <begin position="1"/>
        <end position="18"/>
    </location>
</feature>
<proteinExistence type="predicted"/>
<dbReference type="RefSeq" id="WP_068381453.1">
    <property type="nucleotide sequence ID" value="NZ_LSNE01000015.1"/>
</dbReference>
<keyword evidence="3" id="KW-1185">Reference proteome</keyword>
<evidence type="ECO:0000313" key="3">
    <source>
        <dbReference type="Proteomes" id="UP000070299"/>
    </source>
</evidence>